<keyword evidence="1" id="KW-1133">Transmembrane helix</keyword>
<feature type="transmembrane region" description="Helical" evidence="1">
    <location>
        <begin position="149"/>
        <end position="166"/>
    </location>
</feature>
<feature type="transmembrane region" description="Helical" evidence="1">
    <location>
        <begin position="119"/>
        <end position="137"/>
    </location>
</feature>
<protein>
    <submittedName>
        <fullName evidence="2">Uncharacterized protein</fullName>
    </submittedName>
</protein>
<feature type="transmembrane region" description="Helical" evidence="1">
    <location>
        <begin position="83"/>
        <end position="107"/>
    </location>
</feature>
<dbReference type="Proteomes" id="UP001259492">
    <property type="component" value="Unassembled WGS sequence"/>
</dbReference>
<keyword evidence="1" id="KW-0472">Membrane</keyword>
<comment type="caution">
    <text evidence="2">The sequence shown here is derived from an EMBL/GenBank/DDBJ whole genome shotgun (WGS) entry which is preliminary data.</text>
</comment>
<keyword evidence="3" id="KW-1185">Reference proteome</keyword>
<dbReference type="RefSeq" id="WP_311426851.1">
    <property type="nucleotide sequence ID" value="NZ_JAVRIA010000002.1"/>
</dbReference>
<keyword evidence="1" id="KW-0812">Transmembrane</keyword>
<reference evidence="2 3" key="1">
    <citation type="submission" date="2023-09" db="EMBL/GenBank/DDBJ databases">
        <authorList>
            <person name="Rey-Velasco X."/>
        </authorList>
    </citation>
    <scope>NUCLEOTIDE SEQUENCE [LARGE SCALE GENOMIC DNA]</scope>
    <source>
        <strain evidence="2 3">W332</strain>
    </source>
</reference>
<accession>A0ABU2YIS2</accession>
<evidence type="ECO:0000256" key="1">
    <source>
        <dbReference type="SAM" id="Phobius"/>
    </source>
</evidence>
<dbReference type="EMBL" id="JAVRIA010000002">
    <property type="protein sequence ID" value="MDT0558081.1"/>
    <property type="molecule type" value="Genomic_DNA"/>
</dbReference>
<name>A0ABU2YIS2_9FLAO</name>
<proteinExistence type="predicted"/>
<evidence type="ECO:0000313" key="3">
    <source>
        <dbReference type="Proteomes" id="UP001259492"/>
    </source>
</evidence>
<sequence length="217" mass="25484">MASLSAEDIRFIDNYLDNSDVIYQDIRMEMVDHVASAIETQMANGNTRDFYYIFKDYMVKNKARLLDNNKKFLRSADMKIAKLLFSNLLSLHGIVTFALLYFGLWLAYNQLNIEVFKTIISIVPFMVMLIFGLVYFIALKVYKLERFSIIERIAFPFVIIFHLFSFSKNLSRSFYIEVFNILLIIGVISLIITLIMLLFKITVDLAKIYRKRFNKLV</sequence>
<evidence type="ECO:0000313" key="2">
    <source>
        <dbReference type="EMBL" id="MDT0558081.1"/>
    </source>
</evidence>
<organism evidence="2 3">
    <name type="scientific">Microcosmobacter mediterraneus</name>
    <dbReference type="NCBI Taxonomy" id="3075607"/>
    <lineage>
        <taxon>Bacteria</taxon>
        <taxon>Pseudomonadati</taxon>
        <taxon>Bacteroidota</taxon>
        <taxon>Flavobacteriia</taxon>
        <taxon>Flavobacteriales</taxon>
        <taxon>Flavobacteriaceae</taxon>
        <taxon>Microcosmobacter</taxon>
    </lineage>
</organism>
<feature type="transmembrane region" description="Helical" evidence="1">
    <location>
        <begin position="178"/>
        <end position="203"/>
    </location>
</feature>
<gene>
    <name evidence="2" type="ORF">RM697_05460</name>
</gene>